<dbReference type="CDD" id="cd00378">
    <property type="entry name" value="SHMT"/>
    <property type="match status" value="1"/>
</dbReference>
<evidence type="ECO:0000256" key="2">
    <source>
        <dbReference type="ARBA" id="ARBA00004496"/>
    </source>
</evidence>
<name>C8RYA4_9RHOB</name>
<dbReference type="InterPro" id="IPR015424">
    <property type="entry name" value="PyrdxlP-dep_Trfase"/>
</dbReference>
<dbReference type="FunFam" id="3.40.640.10:FF:000001">
    <property type="entry name" value="Serine hydroxymethyltransferase"/>
    <property type="match status" value="1"/>
</dbReference>
<keyword evidence="6 11" id="KW-0554">One-carbon metabolism</keyword>
<feature type="domain" description="Serine hydroxymethyltransferase-like" evidence="13">
    <location>
        <begin position="13"/>
        <end position="389"/>
    </location>
</feature>
<evidence type="ECO:0000256" key="8">
    <source>
        <dbReference type="ARBA" id="ARBA00022898"/>
    </source>
</evidence>
<comment type="pathway">
    <text evidence="11">Amino-acid biosynthesis; glycine biosynthesis; glycine from L-serine: step 1/1.</text>
</comment>
<dbReference type="InterPro" id="IPR039429">
    <property type="entry name" value="SHMT-like_dom"/>
</dbReference>
<dbReference type="Proteomes" id="UP000010121">
    <property type="component" value="Unassembled WGS sequence"/>
</dbReference>
<comment type="caution">
    <text evidence="14">The sequence shown here is derived from an EMBL/GenBank/DDBJ whole genome shotgun (WGS) entry which is preliminary data.</text>
</comment>
<comment type="pathway">
    <text evidence="11">One-carbon metabolism; tetrahydrofolate interconversion.</text>
</comment>
<comment type="caution">
    <text evidence="11">Lacks conserved residue(s) required for the propagation of feature annotation.</text>
</comment>
<evidence type="ECO:0000256" key="1">
    <source>
        <dbReference type="ARBA" id="ARBA00001933"/>
    </source>
</evidence>
<dbReference type="GO" id="GO:0032259">
    <property type="term" value="P:methylation"/>
    <property type="evidence" value="ECO:0007669"/>
    <property type="project" value="UniProtKB-KW"/>
</dbReference>
<accession>C8RYA4</accession>
<evidence type="ECO:0000256" key="7">
    <source>
        <dbReference type="ARBA" id="ARBA00022679"/>
    </source>
</evidence>
<dbReference type="EMBL" id="ACYY01000004">
    <property type="protein sequence ID" value="EEW26092.1"/>
    <property type="molecule type" value="Genomic_DNA"/>
</dbReference>
<comment type="catalytic activity">
    <reaction evidence="11">
        <text>(6R)-5,10-methylene-5,6,7,8-tetrahydrofolate + glycine + H2O = (6S)-5,6,7,8-tetrahydrofolate + L-serine</text>
        <dbReference type="Rhea" id="RHEA:15481"/>
        <dbReference type="ChEBI" id="CHEBI:15377"/>
        <dbReference type="ChEBI" id="CHEBI:15636"/>
        <dbReference type="ChEBI" id="CHEBI:33384"/>
        <dbReference type="ChEBI" id="CHEBI:57305"/>
        <dbReference type="ChEBI" id="CHEBI:57453"/>
        <dbReference type="EC" id="2.1.2.1"/>
    </reaction>
</comment>
<evidence type="ECO:0000256" key="12">
    <source>
        <dbReference type="PIRSR" id="PIRSR000412-50"/>
    </source>
</evidence>
<sequence length="428" mass="45232">MPAQSGFFTEDLATSDPALFAAITSELGRQRHEIELIASENIVSRAVMQAQGSVMTNKYAEGYPGKRYYGGCEFVDVAENLAIERAKALFGCGFANVQPNSGSQANQGVFQALIKPGDTILGMNLASGGHLTHGAAPNQSGKWFNAIQYGVRPQDNLIDYDQVEALAIEHQPKLIIAGGSAIPRQIDFARFRAIADKVGAYLMVDMAHFAGLVAGGAHPSPFPHADVATTTTHKTLRGPRGGMILTNNEEIAKKVNSAIFPGIQGGPLMHVIAAKAVAFGEALRPEFKAYAAQVIRNAQALADELMKGGLAIVTGGTDTHVMLVDLRPKGVKGNATEKALGRANITCNKNGIPFDPEKPTITSGVRLGTPAGTTRGFAEAEFRQIGKWIVEVVDGLAANGEDGNAAIEAAVKAKVEALCRAFPIYPTL</sequence>
<evidence type="ECO:0000256" key="4">
    <source>
        <dbReference type="ARBA" id="ARBA00011738"/>
    </source>
</evidence>
<feature type="modified residue" description="N6-(pyridoxal phosphate)lysine" evidence="11 12">
    <location>
        <position position="234"/>
    </location>
</feature>
<keyword evidence="5 11" id="KW-0963">Cytoplasm</keyword>
<gene>
    <name evidence="11" type="primary">glyA</name>
    <name evidence="14" type="ORF">Rsw2DRAFT_0782</name>
</gene>
<dbReference type="GO" id="GO:0030170">
    <property type="term" value="F:pyridoxal phosphate binding"/>
    <property type="evidence" value="ECO:0007669"/>
    <property type="project" value="UniProtKB-UniRule"/>
</dbReference>
<keyword evidence="8 11" id="KW-0663">Pyridoxal phosphate</keyword>
<evidence type="ECO:0000313" key="14">
    <source>
        <dbReference type="EMBL" id="EEW26092.1"/>
    </source>
</evidence>
<comment type="similarity">
    <text evidence="3 11">Belongs to the SHMT family.</text>
</comment>
<feature type="binding site" evidence="11">
    <location>
        <position position="249"/>
    </location>
    <ligand>
        <name>(6S)-5,6,7,8-tetrahydrofolate</name>
        <dbReference type="ChEBI" id="CHEBI:57453"/>
    </ligand>
</feature>
<evidence type="ECO:0000259" key="13">
    <source>
        <dbReference type="Pfam" id="PF00464"/>
    </source>
</evidence>
<evidence type="ECO:0000256" key="6">
    <source>
        <dbReference type="ARBA" id="ARBA00022563"/>
    </source>
</evidence>
<dbReference type="NCBIfam" id="NF000586">
    <property type="entry name" value="PRK00011.1"/>
    <property type="match status" value="1"/>
</dbReference>
<reference evidence="14 15" key="1">
    <citation type="submission" date="2009-08" db="EMBL/GenBank/DDBJ databases">
        <title>The draft genome of Rhodobacter sp. SW2.</title>
        <authorList>
            <consortium name="US DOE Joint Genome Institute (JGI-PGF)"/>
            <person name="Lucas S."/>
            <person name="Copeland A."/>
            <person name="Lapidus A."/>
            <person name="Glavina del Rio T."/>
            <person name="Tice H."/>
            <person name="Bruce D."/>
            <person name="Goodwin L."/>
            <person name="Pitluck S."/>
            <person name="Larimer F."/>
            <person name="Land M.L."/>
            <person name="Hauser L."/>
            <person name="Emerson D."/>
        </authorList>
    </citation>
    <scope>NUCLEOTIDE SEQUENCE [LARGE SCALE GENOMIC DNA]</scope>
    <source>
        <strain evidence="14 15">SW2</strain>
    </source>
</reference>
<keyword evidence="11" id="KW-0028">Amino-acid biosynthesis</keyword>
<dbReference type="InterPro" id="IPR015421">
    <property type="entry name" value="PyrdxlP-dep_Trfase_major"/>
</dbReference>
<comment type="catalytic activity">
    <reaction evidence="9">
        <text>(6R)-5,10-methylene-5,6,7,8-tetrahydrofolate + D-alanine + H2O = 2-methylserine + (6S)-5,6,7,8-tetrahydrofolate</text>
        <dbReference type="Rhea" id="RHEA:10064"/>
        <dbReference type="ChEBI" id="CHEBI:15377"/>
        <dbReference type="ChEBI" id="CHEBI:15636"/>
        <dbReference type="ChEBI" id="CHEBI:57416"/>
        <dbReference type="ChEBI" id="CHEBI:57453"/>
        <dbReference type="ChEBI" id="CHEBI:58275"/>
        <dbReference type="EC" id="2.1.2.7"/>
    </reaction>
</comment>
<keyword evidence="14" id="KW-0489">Methyltransferase</keyword>
<dbReference type="InterPro" id="IPR019798">
    <property type="entry name" value="Ser_HO-MeTrfase_PLP_BS"/>
</dbReference>
<dbReference type="SUPFAM" id="SSF53383">
    <property type="entry name" value="PLP-dependent transferases"/>
    <property type="match status" value="1"/>
</dbReference>
<dbReference type="PROSITE" id="PS00096">
    <property type="entry name" value="SHMT"/>
    <property type="match status" value="1"/>
</dbReference>
<dbReference type="GO" id="GO:0008168">
    <property type="term" value="F:methyltransferase activity"/>
    <property type="evidence" value="ECO:0007669"/>
    <property type="project" value="UniProtKB-KW"/>
</dbReference>
<comment type="subunit">
    <text evidence="4 11">Homodimer.</text>
</comment>
<dbReference type="GO" id="GO:0050413">
    <property type="term" value="F:D-alanine 2-hydroxymethyltransferase activity"/>
    <property type="evidence" value="ECO:0007669"/>
    <property type="project" value="UniProtKB-EC"/>
</dbReference>
<dbReference type="HAMAP" id="MF_00051">
    <property type="entry name" value="SHMT"/>
    <property type="match status" value="1"/>
</dbReference>
<dbReference type="GO" id="GO:0004372">
    <property type="term" value="F:glycine hydroxymethyltransferase activity"/>
    <property type="evidence" value="ECO:0007669"/>
    <property type="project" value="UniProtKB-UniRule"/>
</dbReference>
<evidence type="ECO:0000256" key="5">
    <source>
        <dbReference type="ARBA" id="ARBA00022490"/>
    </source>
</evidence>
<dbReference type="InterPro" id="IPR001085">
    <property type="entry name" value="Ser_HO-MeTrfase"/>
</dbReference>
<evidence type="ECO:0000256" key="9">
    <source>
        <dbReference type="ARBA" id="ARBA00051216"/>
    </source>
</evidence>
<dbReference type="AlphaFoldDB" id="C8RYA4"/>
<dbReference type="STRING" id="371731.Rsw2DRAFT_0782"/>
<feature type="binding site" evidence="11">
    <location>
        <position position="125"/>
    </location>
    <ligand>
        <name>(6S)-5,6,7,8-tetrahydrofolate</name>
        <dbReference type="ChEBI" id="CHEBI:57453"/>
    </ligand>
</feature>
<dbReference type="InterPro" id="IPR049943">
    <property type="entry name" value="Ser_HO-MeTrfase-like"/>
</dbReference>
<proteinExistence type="inferred from homology"/>
<dbReference type="GO" id="GO:0019264">
    <property type="term" value="P:glycine biosynthetic process from serine"/>
    <property type="evidence" value="ECO:0007669"/>
    <property type="project" value="UniProtKB-UniRule"/>
</dbReference>
<dbReference type="PIRSF" id="PIRSF000412">
    <property type="entry name" value="SHMT"/>
    <property type="match status" value="1"/>
</dbReference>
<feature type="site" description="Plays an important role in substrate specificity" evidence="11">
    <location>
        <position position="233"/>
    </location>
</feature>
<dbReference type="GO" id="GO:0035999">
    <property type="term" value="P:tetrahydrofolate interconversion"/>
    <property type="evidence" value="ECO:0007669"/>
    <property type="project" value="UniProtKB-UniRule"/>
</dbReference>
<evidence type="ECO:0000256" key="11">
    <source>
        <dbReference type="HAMAP-Rule" id="MF_00051"/>
    </source>
</evidence>
<comment type="function">
    <text evidence="11">Catalyzes the reversible interconversion of serine and glycine with tetrahydrofolate (THF) serving as the one-carbon carrier. This reaction serves as the major source of one-carbon groups required for the biosynthesis of purines, thymidylate, methionine, and other important biomolecules. Also exhibits THF-independent aldolase activity toward beta-hydroxyamino acids, producing glycine and aldehydes, via a retro-aldol mechanism.</text>
</comment>
<keyword evidence="7 11" id="KW-0808">Transferase</keyword>
<dbReference type="EC" id="2.1.2.1" evidence="11"/>
<dbReference type="RefSeq" id="WP_008028258.1">
    <property type="nucleotide sequence ID" value="NZ_ACYY01000004.1"/>
</dbReference>
<comment type="subcellular location">
    <subcellularLocation>
        <location evidence="2 11">Cytoplasm</location>
    </subcellularLocation>
</comment>
<comment type="cofactor">
    <cofactor evidence="1 11 12">
        <name>pyridoxal 5'-phosphate</name>
        <dbReference type="ChEBI" id="CHEBI:597326"/>
    </cofactor>
</comment>
<evidence type="ECO:0000256" key="10">
    <source>
        <dbReference type="ARBA" id="ARBA00057572"/>
    </source>
</evidence>
<dbReference type="eggNOG" id="COG0112">
    <property type="taxonomic scope" value="Bacteria"/>
</dbReference>
<dbReference type="UniPathway" id="UPA00193"/>
<dbReference type="UniPathway" id="UPA00288">
    <property type="reaction ID" value="UER01023"/>
</dbReference>
<dbReference type="Pfam" id="PF00464">
    <property type="entry name" value="SHMT"/>
    <property type="match status" value="1"/>
</dbReference>
<dbReference type="OrthoDB" id="9803846at2"/>
<keyword evidence="15" id="KW-1185">Reference proteome</keyword>
<dbReference type="Gene3D" id="3.90.1150.10">
    <property type="entry name" value="Aspartate Aminotransferase, domain 1"/>
    <property type="match status" value="1"/>
</dbReference>
<feature type="binding site" evidence="11">
    <location>
        <begin position="129"/>
        <end position="131"/>
    </location>
    <ligand>
        <name>(6S)-5,6,7,8-tetrahydrofolate</name>
        <dbReference type="ChEBI" id="CHEBI:57453"/>
    </ligand>
</feature>
<organism evidence="14 15">
    <name type="scientific">Rhodobacter ferrooxidans</name>
    <dbReference type="NCBI Taxonomy" id="371731"/>
    <lineage>
        <taxon>Bacteria</taxon>
        <taxon>Pseudomonadati</taxon>
        <taxon>Pseudomonadota</taxon>
        <taxon>Alphaproteobacteria</taxon>
        <taxon>Rhodobacterales</taxon>
        <taxon>Rhodobacter group</taxon>
        <taxon>Rhodobacter</taxon>
    </lineage>
</organism>
<evidence type="ECO:0000313" key="15">
    <source>
        <dbReference type="Proteomes" id="UP000010121"/>
    </source>
</evidence>
<dbReference type="InterPro" id="IPR015422">
    <property type="entry name" value="PyrdxlP-dep_Trfase_small"/>
</dbReference>
<dbReference type="PANTHER" id="PTHR11680:SF35">
    <property type="entry name" value="SERINE HYDROXYMETHYLTRANSFERASE 1"/>
    <property type="match status" value="1"/>
</dbReference>
<dbReference type="Gene3D" id="3.40.640.10">
    <property type="entry name" value="Type I PLP-dependent aspartate aminotransferase-like (Major domain)"/>
    <property type="match status" value="1"/>
</dbReference>
<dbReference type="PANTHER" id="PTHR11680">
    <property type="entry name" value="SERINE HYDROXYMETHYLTRANSFERASE"/>
    <property type="match status" value="1"/>
</dbReference>
<evidence type="ECO:0000256" key="3">
    <source>
        <dbReference type="ARBA" id="ARBA00006376"/>
    </source>
</evidence>
<protein>
    <recommendedName>
        <fullName evidence="11">Serine hydroxymethyltransferase</fullName>
        <shortName evidence="11">SHMT</shortName>
        <shortName evidence="11">Serine methylase</shortName>
        <ecNumber evidence="11">2.1.2.1</ecNumber>
    </recommendedName>
</protein>
<dbReference type="GO" id="GO:0005829">
    <property type="term" value="C:cytosol"/>
    <property type="evidence" value="ECO:0007669"/>
    <property type="project" value="TreeGrafter"/>
</dbReference>
<comment type="function">
    <text evidence="10">Catalyzes the reversible interconversion of alpha-methyl-L-serine to D-alanine with tetrahydrofolate (THF) serving as the one-carbon carrier. Cannot use alpha-methyl-D-serine, L-serine, D-serine or L-alanine.</text>
</comment>